<name>A0A8S9NQH5_BRACR</name>
<gene>
    <name evidence="2" type="ORF">F2Q69_00008184</name>
</gene>
<evidence type="ECO:0000256" key="1">
    <source>
        <dbReference type="SAM" id="MobiDB-lite"/>
    </source>
</evidence>
<feature type="compositionally biased region" description="Basic and acidic residues" evidence="1">
    <location>
        <begin position="216"/>
        <end position="226"/>
    </location>
</feature>
<organism evidence="2 3">
    <name type="scientific">Brassica cretica</name>
    <name type="common">Mustard</name>
    <dbReference type="NCBI Taxonomy" id="69181"/>
    <lineage>
        <taxon>Eukaryota</taxon>
        <taxon>Viridiplantae</taxon>
        <taxon>Streptophyta</taxon>
        <taxon>Embryophyta</taxon>
        <taxon>Tracheophyta</taxon>
        <taxon>Spermatophyta</taxon>
        <taxon>Magnoliopsida</taxon>
        <taxon>eudicotyledons</taxon>
        <taxon>Gunneridae</taxon>
        <taxon>Pentapetalae</taxon>
        <taxon>rosids</taxon>
        <taxon>malvids</taxon>
        <taxon>Brassicales</taxon>
        <taxon>Brassicaceae</taxon>
        <taxon>Brassiceae</taxon>
        <taxon>Brassica</taxon>
    </lineage>
</organism>
<feature type="region of interest" description="Disordered" evidence="1">
    <location>
        <begin position="216"/>
        <end position="361"/>
    </location>
</feature>
<comment type="caution">
    <text evidence="2">The sequence shown here is derived from an EMBL/GenBank/DDBJ whole genome shotgun (WGS) entry which is preliminary data.</text>
</comment>
<feature type="compositionally biased region" description="Acidic residues" evidence="1">
    <location>
        <begin position="333"/>
        <end position="346"/>
    </location>
</feature>
<dbReference type="Proteomes" id="UP000712600">
    <property type="component" value="Unassembled WGS sequence"/>
</dbReference>
<evidence type="ECO:0000313" key="2">
    <source>
        <dbReference type="EMBL" id="KAF3505986.1"/>
    </source>
</evidence>
<dbReference type="AlphaFoldDB" id="A0A8S9NQH5"/>
<reference evidence="2" key="1">
    <citation type="submission" date="2019-12" db="EMBL/GenBank/DDBJ databases">
        <title>Genome sequencing and annotation of Brassica cretica.</title>
        <authorList>
            <person name="Studholme D.J."/>
            <person name="Sarris P."/>
        </authorList>
    </citation>
    <scope>NUCLEOTIDE SEQUENCE</scope>
    <source>
        <strain evidence="2">PFS-109/04</strain>
        <tissue evidence="2">Leaf</tissue>
    </source>
</reference>
<feature type="region of interest" description="Disordered" evidence="1">
    <location>
        <begin position="1"/>
        <end position="161"/>
    </location>
</feature>
<feature type="compositionally biased region" description="Basic and acidic residues" evidence="1">
    <location>
        <begin position="235"/>
        <end position="248"/>
    </location>
</feature>
<proteinExistence type="predicted"/>
<feature type="compositionally biased region" description="Basic residues" evidence="1">
    <location>
        <begin position="1"/>
        <end position="10"/>
    </location>
</feature>
<feature type="compositionally biased region" description="Polar residues" evidence="1">
    <location>
        <begin position="118"/>
        <end position="142"/>
    </location>
</feature>
<sequence length="361" mass="38689">MKKKKPKKSPSKSPSNSQSPPPPKNPSTEKQNPPGDNRGLDASMVVSDAPIDPRAEGDAQQSAEIKDSPPLPKLPSTEVPNSPGKDQLLVESKAVSDAPIVSQAEKDAQQSGADRLISDNQKPNPTKTVIDTSVSDPSTEGQGLQYAPIESYSDRVPSTEGLEATVPPQLAIAEAKMISLSSQEANVALVPAGAKSIVVAEPALSVQDEEHVLAKCPLRPKEEQTGRKTRRGKSKERVKEKDKVHQQWREIVPTPTASEIVVDQAAEASENPAPTPQKEKVRTEISHQSKLGKEKDKVIGESSGTPYYLRSVSPRKGSASPKSSNSELQPDSSDVDTTDSDLEEGELSLSETPPSTQNRQL</sequence>
<feature type="compositionally biased region" description="Polar residues" evidence="1">
    <location>
        <begin position="320"/>
        <end position="330"/>
    </location>
</feature>
<accession>A0A8S9NQH5</accession>
<feature type="compositionally biased region" description="Basic and acidic residues" evidence="1">
    <location>
        <begin position="277"/>
        <end position="299"/>
    </location>
</feature>
<dbReference type="EMBL" id="QGKX02001521">
    <property type="protein sequence ID" value="KAF3505986.1"/>
    <property type="molecule type" value="Genomic_DNA"/>
</dbReference>
<protein>
    <submittedName>
        <fullName evidence="2">Uncharacterized protein</fullName>
    </submittedName>
</protein>
<evidence type="ECO:0000313" key="3">
    <source>
        <dbReference type="Proteomes" id="UP000712600"/>
    </source>
</evidence>